<accession>A0AAW1WIH8</accession>
<protein>
    <submittedName>
        <fullName evidence="2">Uncharacterized protein</fullName>
    </submittedName>
</protein>
<dbReference type="EMBL" id="JBEDUW010000006">
    <property type="protein sequence ID" value="KAK9924222.1"/>
    <property type="molecule type" value="Genomic_DNA"/>
</dbReference>
<keyword evidence="3" id="KW-1185">Reference proteome</keyword>
<feature type="compositionally biased region" description="Low complexity" evidence="1">
    <location>
        <begin position="173"/>
        <end position="185"/>
    </location>
</feature>
<dbReference type="Proteomes" id="UP001457282">
    <property type="component" value="Unassembled WGS sequence"/>
</dbReference>
<comment type="caution">
    <text evidence="2">The sequence shown here is derived from an EMBL/GenBank/DDBJ whole genome shotgun (WGS) entry which is preliminary data.</text>
</comment>
<evidence type="ECO:0000256" key="1">
    <source>
        <dbReference type="SAM" id="MobiDB-lite"/>
    </source>
</evidence>
<reference evidence="2 3" key="1">
    <citation type="journal article" date="2023" name="G3 (Bethesda)">
        <title>A chromosome-length genome assembly and annotation of blackberry (Rubus argutus, cv. 'Hillquist').</title>
        <authorList>
            <person name="Bruna T."/>
            <person name="Aryal R."/>
            <person name="Dudchenko O."/>
            <person name="Sargent D.J."/>
            <person name="Mead D."/>
            <person name="Buti M."/>
            <person name="Cavallini A."/>
            <person name="Hytonen T."/>
            <person name="Andres J."/>
            <person name="Pham M."/>
            <person name="Weisz D."/>
            <person name="Mascagni F."/>
            <person name="Usai G."/>
            <person name="Natali L."/>
            <person name="Bassil N."/>
            <person name="Fernandez G.E."/>
            <person name="Lomsadze A."/>
            <person name="Armour M."/>
            <person name="Olukolu B."/>
            <person name="Poorten T."/>
            <person name="Britton C."/>
            <person name="Davik J."/>
            <person name="Ashrafi H."/>
            <person name="Aiden E.L."/>
            <person name="Borodovsky M."/>
            <person name="Worthington M."/>
        </authorList>
    </citation>
    <scope>NUCLEOTIDE SEQUENCE [LARGE SCALE GENOMIC DNA]</scope>
    <source>
        <strain evidence="2">PI 553951</strain>
    </source>
</reference>
<dbReference type="AlphaFoldDB" id="A0AAW1WIH8"/>
<feature type="compositionally biased region" description="Basic residues" evidence="1">
    <location>
        <begin position="161"/>
        <end position="172"/>
    </location>
</feature>
<sequence>MAASPLLQSHPTRASILPPSQNIKTTHSHQTITNQIPNQLVPFISAHNQKHPTHQSKNLKPCALCPHQFTATRPQHNHDTIQNQNPRPQNHKPSTPLPKITIKPAFTVPTAHLKNNHLPIPQFHQPVLTYGVNPTTKQNPTPPISNAITISPPPVSPLSAKSHRRRHSRTKQSRSLLSSLSVLKSPATQAHGRCSPASADEPMNVTPHQTQP</sequence>
<gene>
    <name evidence="2" type="ORF">M0R45_032604</name>
</gene>
<proteinExistence type="predicted"/>
<organism evidence="2 3">
    <name type="scientific">Rubus argutus</name>
    <name type="common">Southern blackberry</name>
    <dbReference type="NCBI Taxonomy" id="59490"/>
    <lineage>
        <taxon>Eukaryota</taxon>
        <taxon>Viridiplantae</taxon>
        <taxon>Streptophyta</taxon>
        <taxon>Embryophyta</taxon>
        <taxon>Tracheophyta</taxon>
        <taxon>Spermatophyta</taxon>
        <taxon>Magnoliopsida</taxon>
        <taxon>eudicotyledons</taxon>
        <taxon>Gunneridae</taxon>
        <taxon>Pentapetalae</taxon>
        <taxon>rosids</taxon>
        <taxon>fabids</taxon>
        <taxon>Rosales</taxon>
        <taxon>Rosaceae</taxon>
        <taxon>Rosoideae</taxon>
        <taxon>Rosoideae incertae sedis</taxon>
        <taxon>Rubus</taxon>
    </lineage>
</organism>
<feature type="region of interest" description="Disordered" evidence="1">
    <location>
        <begin position="1"/>
        <end position="27"/>
    </location>
</feature>
<feature type="compositionally biased region" description="Polar residues" evidence="1">
    <location>
        <begin position="136"/>
        <end position="149"/>
    </location>
</feature>
<feature type="region of interest" description="Disordered" evidence="1">
    <location>
        <begin position="136"/>
        <end position="212"/>
    </location>
</feature>
<name>A0AAW1WIH8_RUBAR</name>
<evidence type="ECO:0000313" key="3">
    <source>
        <dbReference type="Proteomes" id="UP001457282"/>
    </source>
</evidence>
<evidence type="ECO:0000313" key="2">
    <source>
        <dbReference type="EMBL" id="KAK9924222.1"/>
    </source>
</evidence>